<reference evidence="4 5" key="1">
    <citation type="submission" date="2020-07" db="EMBL/GenBank/DDBJ databases">
        <title>Draft whole-genome sequence of Heliobacterium chlorum DSM 3682, type strain.</title>
        <authorList>
            <person name="Kyndt J.A."/>
            <person name="Meyer T.E."/>
            <person name="Imhoff J.F."/>
        </authorList>
    </citation>
    <scope>NUCLEOTIDE SEQUENCE [LARGE SCALE GENOMIC DNA]</scope>
    <source>
        <strain evidence="4 5">DSM 3682</strain>
    </source>
</reference>
<evidence type="ECO:0000259" key="3">
    <source>
        <dbReference type="SMART" id="SM00646"/>
    </source>
</evidence>
<dbReference type="InterPro" id="IPR002508">
    <property type="entry name" value="MurNAc-LAA_cat"/>
</dbReference>
<dbReference type="PANTHER" id="PTHR30404">
    <property type="entry name" value="N-ACETYLMURAMOYL-L-ALANINE AMIDASE"/>
    <property type="match status" value="1"/>
</dbReference>
<name>A0ABR7T5M8_HELCL</name>
<sequence length="279" mass="30813">MRSFVFVFGKQQRMWMTMFMLATLGLIYTGVRDLLEERAVLAMAASTMHEKVIAIDPGHGGEDGGAVGVRGTLEKELNLQIAKKVAERLQKVGAKAVLTRETDQNIYEGEWSQRAELSKRVELAKEAKAQAYVSIHANSFPYAPSTGHQTFYQYGSEEGKRMALHIQHELDTRLGNRDGRQAKAEDYFVMRTTACPAVMVEVGFLSNAAEEALLKTEDYQEKVADGIYVGLVRYMSGEPAPGDKGNTKPEAAPQQKGKVPGLNPSETTEEKADAPQRVE</sequence>
<dbReference type="Proteomes" id="UP000617402">
    <property type="component" value="Unassembled WGS sequence"/>
</dbReference>
<dbReference type="CDD" id="cd02696">
    <property type="entry name" value="MurNAc-LAA"/>
    <property type="match status" value="1"/>
</dbReference>
<dbReference type="InterPro" id="IPR050695">
    <property type="entry name" value="N-acetylmuramoyl_amidase_3"/>
</dbReference>
<dbReference type="RefSeq" id="WP_188040779.1">
    <property type="nucleotide sequence ID" value="NZ_JACVHF010000012.1"/>
</dbReference>
<dbReference type="Pfam" id="PF01520">
    <property type="entry name" value="Amidase_3"/>
    <property type="match status" value="1"/>
</dbReference>
<dbReference type="SMART" id="SM00646">
    <property type="entry name" value="Ami_3"/>
    <property type="match status" value="1"/>
</dbReference>
<dbReference type="Gene3D" id="3.40.630.40">
    <property type="entry name" value="Zn-dependent exopeptidases"/>
    <property type="match status" value="1"/>
</dbReference>
<feature type="domain" description="MurNAc-LAA" evidence="3">
    <location>
        <begin position="121"/>
        <end position="232"/>
    </location>
</feature>
<accession>A0ABR7T5M8</accession>
<evidence type="ECO:0000313" key="4">
    <source>
        <dbReference type="EMBL" id="MBC9785318.1"/>
    </source>
</evidence>
<keyword evidence="5" id="KW-1185">Reference proteome</keyword>
<dbReference type="SUPFAM" id="SSF53187">
    <property type="entry name" value="Zn-dependent exopeptidases"/>
    <property type="match status" value="1"/>
</dbReference>
<feature type="region of interest" description="Disordered" evidence="2">
    <location>
        <begin position="238"/>
        <end position="279"/>
    </location>
</feature>
<feature type="compositionally biased region" description="Basic and acidic residues" evidence="2">
    <location>
        <begin position="268"/>
        <end position="279"/>
    </location>
</feature>
<dbReference type="PANTHER" id="PTHR30404:SF0">
    <property type="entry name" value="N-ACETYLMURAMOYL-L-ALANINE AMIDASE AMIC"/>
    <property type="match status" value="1"/>
</dbReference>
<proteinExistence type="predicted"/>
<dbReference type="EMBL" id="JACVHF010000012">
    <property type="protein sequence ID" value="MBC9785318.1"/>
    <property type="molecule type" value="Genomic_DNA"/>
</dbReference>
<gene>
    <name evidence="4" type="ORF">H1S01_12440</name>
</gene>
<evidence type="ECO:0000256" key="1">
    <source>
        <dbReference type="ARBA" id="ARBA00022801"/>
    </source>
</evidence>
<protein>
    <submittedName>
        <fullName evidence="4">N-acetylmuramoyl-L-alanine amidase</fullName>
    </submittedName>
</protein>
<evidence type="ECO:0000256" key="2">
    <source>
        <dbReference type="SAM" id="MobiDB-lite"/>
    </source>
</evidence>
<keyword evidence="1" id="KW-0378">Hydrolase</keyword>
<organism evidence="4 5">
    <name type="scientific">Heliobacterium chlorum</name>
    <dbReference type="NCBI Taxonomy" id="2698"/>
    <lineage>
        <taxon>Bacteria</taxon>
        <taxon>Bacillati</taxon>
        <taxon>Bacillota</taxon>
        <taxon>Clostridia</taxon>
        <taxon>Eubacteriales</taxon>
        <taxon>Heliobacteriaceae</taxon>
        <taxon>Heliobacterium</taxon>
    </lineage>
</organism>
<evidence type="ECO:0000313" key="5">
    <source>
        <dbReference type="Proteomes" id="UP000617402"/>
    </source>
</evidence>
<comment type="caution">
    <text evidence="4">The sequence shown here is derived from an EMBL/GenBank/DDBJ whole genome shotgun (WGS) entry which is preliminary data.</text>
</comment>